<keyword evidence="3" id="KW-1134">Transmembrane beta strand</keyword>
<evidence type="ECO:0000256" key="1">
    <source>
        <dbReference type="ARBA" id="ARBA00004571"/>
    </source>
</evidence>
<evidence type="ECO:0000256" key="3">
    <source>
        <dbReference type="ARBA" id="ARBA00022452"/>
    </source>
</evidence>
<gene>
    <name evidence="10" type="ORF">FA048_07185</name>
</gene>
<comment type="subcellular location">
    <subcellularLocation>
        <location evidence="1">Cell outer membrane</location>
        <topology evidence="1">Multi-pass membrane protein</topology>
    </subcellularLocation>
</comment>
<dbReference type="Pfam" id="PF13620">
    <property type="entry name" value="CarboxypepD_reg"/>
    <property type="match status" value="1"/>
</dbReference>
<keyword evidence="7" id="KW-0998">Cell outer membrane</keyword>
<dbReference type="GO" id="GO:0009279">
    <property type="term" value="C:cell outer membrane"/>
    <property type="evidence" value="ECO:0007669"/>
    <property type="project" value="UniProtKB-SubCell"/>
</dbReference>
<keyword evidence="4" id="KW-0812">Transmembrane</keyword>
<dbReference type="Gene3D" id="2.60.40.1120">
    <property type="entry name" value="Carboxypeptidase-like, regulatory domain"/>
    <property type="match status" value="1"/>
</dbReference>
<dbReference type="PANTHER" id="PTHR30069:SF29">
    <property type="entry name" value="HEMOGLOBIN AND HEMOGLOBIN-HAPTOGLOBIN-BINDING PROTEIN 1-RELATED"/>
    <property type="match status" value="1"/>
</dbReference>
<evidence type="ECO:0000256" key="4">
    <source>
        <dbReference type="ARBA" id="ARBA00022692"/>
    </source>
</evidence>
<dbReference type="Gene3D" id="2.40.170.20">
    <property type="entry name" value="TonB-dependent receptor, beta-barrel domain"/>
    <property type="match status" value="1"/>
</dbReference>
<dbReference type="InterPro" id="IPR008969">
    <property type="entry name" value="CarboxyPept-like_regulatory"/>
</dbReference>
<dbReference type="GO" id="GO:0015344">
    <property type="term" value="F:siderophore uptake transmembrane transporter activity"/>
    <property type="evidence" value="ECO:0007669"/>
    <property type="project" value="TreeGrafter"/>
</dbReference>
<evidence type="ECO:0000256" key="6">
    <source>
        <dbReference type="ARBA" id="ARBA00023136"/>
    </source>
</evidence>
<dbReference type="AlphaFoldDB" id="A0A4U1CSH7"/>
<feature type="domain" description="Outer membrane protein beta-barrel" evidence="9">
    <location>
        <begin position="460"/>
        <end position="782"/>
    </location>
</feature>
<evidence type="ECO:0000259" key="9">
    <source>
        <dbReference type="Pfam" id="PF14905"/>
    </source>
</evidence>
<evidence type="ECO:0000256" key="7">
    <source>
        <dbReference type="ARBA" id="ARBA00023237"/>
    </source>
</evidence>
<dbReference type="OrthoDB" id="1086219at2"/>
<keyword evidence="11" id="KW-1185">Reference proteome</keyword>
<comment type="caution">
    <text evidence="10">The sequence shown here is derived from an EMBL/GenBank/DDBJ whole genome shotgun (WGS) entry which is preliminary data.</text>
</comment>
<keyword evidence="2" id="KW-0813">Transport</keyword>
<evidence type="ECO:0000256" key="5">
    <source>
        <dbReference type="ARBA" id="ARBA00022729"/>
    </source>
</evidence>
<evidence type="ECO:0000256" key="2">
    <source>
        <dbReference type="ARBA" id="ARBA00022448"/>
    </source>
</evidence>
<dbReference type="InterPro" id="IPR036942">
    <property type="entry name" value="Beta-barrel_TonB_sf"/>
</dbReference>
<dbReference type="SUPFAM" id="SSF49464">
    <property type="entry name" value="Carboxypeptidase regulatory domain-like"/>
    <property type="match status" value="1"/>
</dbReference>
<sequence>MLKKLFLIFILSFSIVTVFAQKASIKGSVVDTLQKKKLQNSSISLIRVKDSILVMSVRADAKGEYEMKNLKNGDYTLLISYPKMADYVRDIRLSDSSKFNLGSIHMETKTFLLNEVIIQAQRQAAIKMKGDTIVFAADSFKVQPNANVQDLLRRLPGIEVDKNGAIKAAGEDVNTVLVEGEEFFGDDPLLATKYLKASAVKEVQVYDRKSKETELTGIEDGKKEKIINIKLKDNAKNGYLSTLDANSDLDHYKNIGGMFGVYKGKLKAAVYGNSSNLNQDSKITAAMSKLKGGDYDMIEVLDDGSTISYMSAGDSDDYFSPTNGLPDYTTFGAHFSDKWNENKLGLKLNYKNNDNRVLDNRTSNGQNLLPDGTSFFNSGRTTDNTRKTIQNLKGNFEIFVDSLSTMKISFAGKKNTSENNAINYSQSTNEAGLFASRNNQITSGNGDSELFNGNINYTRKSKKKGRTLSIDLQPETQNNSSIENSLNITDFYKPAGTLDNTRTLDLFKDNSGKQTSLGARFSYTEPLGKKWSLQTAYSFKTIESSSNKMVYDNLLNRKRIDSLSNNFDFNNFSNIAKVVLQFRATKFSLSGGVEATQTSFDLNDLDRNNKFSRNYLNWAPRSNFNYKLSKNTSFSINYSGSTNQPRVDQLQPIRQISNPLYEIVGNLNLKPSFSNNFSFNFNSYQFKSEQFMYGYISYNFTNNAIVSTQTVDLTSNKTVTSYINLNGNKSMYANASYQKGFSKLHLRTSISVGYNASTSVSIINKVKNENFNENISLTPNVSYYTQKVNLSYRPSFNFQNSNSTTGSINNGKTFTHNHEINGTIQLPYKTEFNTSISLSYRPPNASFKTPLNVYIWNAYLSKKMLKTDALEMKLSVSDILNEKIGYNRYVSGNYINESTYSYIPRYFLIGLTYNLSGNFAKADKK</sequence>
<dbReference type="InterPro" id="IPR039426">
    <property type="entry name" value="TonB-dep_rcpt-like"/>
</dbReference>
<protein>
    <recommendedName>
        <fullName evidence="9">Outer membrane protein beta-barrel domain-containing protein</fullName>
    </recommendedName>
</protein>
<dbReference type="GO" id="GO:0044718">
    <property type="term" value="P:siderophore transmembrane transport"/>
    <property type="evidence" value="ECO:0007669"/>
    <property type="project" value="TreeGrafter"/>
</dbReference>
<accession>A0A4U1CSH7</accession>
<feature type="signal peptide" evidence="8">
    <location>
        <begin position="1"/>
        <end position="20"/>
    </location>
</feature>
<dbReference type="SUPFAM" id="SSF56935">
    <property type="entry name" value="Porins"/>
    <property type="match status" value="1"/>
</dbReference>
<keyword evidence="5 8" id="KW-0732">Signal</keyword>
<dbReference type="InterPro" id="IPR041700">
    <property type="entry name" value="OMP_b-brl_3"/>
</dbReference>
<feature type="chain" id="PRO_5020634747" description="Outer membrane protein beta-barrel domain-containing protein" evidence="8">
    <location>
        <begin position="21"/>
        <end position="925"/>
    </location>
</feature>
<evidence type="ECO:0000313" key="11">
    <source>
        <dbReference type="Proteomes" id="UP000309488"/>
    </source>
</evidence>
<keyword evidence="6" id="KW-0472">Membrane</keyword>
<name>A0A4U1CSH7_9SPHI</name>
<proteinExistence type="predicted"/>
<evidence type="ECO:0000313" key="10">
    <source>
        <dbReference type="EMBL" id="TKC09985.1"/>
    </source>
</evidence>
<dbReference type="EMBL" id="SWBR01000002">
    <property type="protein sequence ID" value="TKC09985.1"/>
    <property type="molecule type" value="Genomic_DNA"/>
</dbReference>
<reference evidence="10 11" key="1">
    <citation type="submission" date="2019-04" db="EMBL/GenBank/DDBJ databases">
        <title>Pedobacter sp. RP-3-22 sp. nov., isolated from Arctic soil.</title>
        <authorList>
            <person name="Dahal R.H."/>
            <person name="Kim D.-U."/>
        </authorList>
    </citation>
    <scope>NUCLEOTIDE SEQUENCE [LARGE SCALE GENOMIC DNA]</scope>
    <source>
        <strain evidence="10 11">RP-3-22</strain>
    </source>
</reference>
<organism evidence="10 11">
    <name type="scientific">Pedobacter polaris</name>
    <dbReference type="NCBI Taxonomy" id="2571273"/>
    <lineage>
        <taxon>Bacteria</taxon>
        <taxon>Pseudomonadati</taxon>
        <taxon>Bacteroidota</taxon>
        <taxon>Sphingobacteriia</taxon>
        <taxon>Sphingobacteriales</taxon>
        <taxon>Sphingobacteriaceae</taxon>
        <taxon>Pedobacter</taxon>
    </lineage>
</organism>
<evidence type="ECO:0000256" key="8">
    <source>
        <dbReference type="SAM" id="SignalP"/>
    </source>
</evidence>
<dbReference type="Pfam" id="PF14905">
    <property type="entry name" value="OMP_b-brl_3"/>
    <property type="match status" value="1"/>
</dbReference>
<dbReference type="Proteomes" id="UP000309488">
    <property type="component" value="Unassembled WGS sequence"/>
</dbReference>
<dbReference type="RefSeq" id="WP_136839562.1">
    <property type="nucleotide sequence ID" value="NZ_SWBR01000002.1"/>
</dbReference>
<dbReference type="PANTHER" id="PTHR30069">
    <property type="entry name" value="TONB-DEPENDENT OUTER MEMBRANE RECEPTOR"/>
    <property type="match status" value="1"/>
</dbReference>